<evidence type="ECO:0000313" key="8">
    <source>
        <dbReference type="Proteomes" id="UP001374893"/>
    </source>
</evidence>
<reference evidence="7 8" key="1">
    <citation type="submission" date="2021-06" db="EMBL/GenBank/DDBJ databases">
        <title>Complete genome of Haloferula helveola possessing various polysaccharide degrading enzymes.</title>
        <authorList>
            <person name="Takami H."/>
            <person name="Huang C."/>
            <person name="Hamasaki K."/>
        </authorList>
    </citation>
    <scope>NUCLEOTIDE SEQUENCE [LARGE SCALE GENOMIC DNA]</scope>
    <source>
        <strain evidence="7 8">CN-1</strain>
    </source>
</reference>
<dbReference type="RefSeq" id="WP_338688262.1">
    <property type="nucleotide sequence ID" value="NZ_AP024702.1"/>
</dbReference>
<dbReference type="InterPro" id="IPR039425">
    <property type="entry name" value="RNA_pol_sigma-70-like"/>
</dbReference>
<comment type="similarity">
    <text evidence="1">Belongs to the sigma-70 factor family. ECF subfamily.</text>
</comment>
<dbReference type="InterPro" id="IPR007627">
    <property type="entry name" value="RNA_pol_sigma70_r2"/>
</dbReference>
<dbReference type="PANTHER" id="PTHR43133">
    <property type="entry name" value="RNA POLYMERASE ECF-TYPE SIGMA FACTO"/>
    <property type="match status" value="1"/>
</dbReference>
<dbReference type="SUPFAM" id="SSF88659">
    <property type="entry name" value="Sigma3 and sigma4 domains of RNA polymerase sigma factors"/>
    <property type="match status" value="1"/>
</dbReference>
<dbReference type="Proteomes" id="UP001374893">
    <property type="component" value="Chromosome"/>
</dbReference>
<evidence type="ECO:0000256" key="3">
    <source>
        <dbReference type="ARBA" id="ARBA00023082"/>
    </source>
</evidence>
<dbReference type="InterPro" id="IPR014284">
    <property type="entry name" value="RNA_pol_sigma-70_dom"/>
</dbReference>
<dbReference type="Pfam" id="PF04542">
    <property type="entry name" value="Sigma70_r2"/>
    <property type="match status" value="1"/>
</dbReference>
<evidence type="ECO:0000256" key="4">
    <source>
        <dbReference type="ARBA" id="ARBA00023163"/>
    </source>
</evidence>
<dbReference type="SUPFAM" id="SSF88946">
    <property type="entry name" value="Sigma2 domain of RNA polymerase sigma factors"/>
    <property type="match status" value="1"/>
</dbReference>
<proteinExistence type="inferred from homology"/>
<evidence type="ECO:0000313" key="7">
    <source>
        <dbReference type="EMBL" id="BCX46564.1"/>
    </source>
</evidence>
<feature type="domain" description="RNA polymerase sigma factor 70 region 4 type 2" evidence="6">
    <location>
        <begin position="106"/>
        <end position="158"/>
    </location>
</feature>
<gene>
    <name evidence="7" type="ORF">HAHE_04720</name>
</gene>
<dbReference type="PANTHER" id="PTHR43133:SF51">
    <property type="entry name" value="RNA POLYMERASE SIGMA FACTOR"/>
    <property type="match status" value="1"/>
</dbReference>
<dbReference type="NCBIfam" id="TIGR02937">
    <property type="entry name" value="sigma70-ECF"/>
    <property type="match status" value="1"/>
</dbReference>
<name>A0ABN6GZ57_9BACT</name>
<accession>A0ABN6GZ57</accession>
<evidence type="ECO:0000259" key="5">
    <source>
        <dbReference type="Pfam" id="PF04542"/>
    </source>
</evidence>
<dbReference type="InterPro" id="IPR014331">
    <property type="entry name" value="RNA_pol_sigma70_ECF_RHOBA"/>
</dbReference>
<dbReference type="InterPro" id="IPR013249">
    <property type="entry name" value="RNA_pol_sigma70_r4_t2"/>
</dbReference>
<keyword evidence="3" id="KW-0731">Sigma factor</keyword>
<organism evidence="7 8">
    <name type="scientific">Haloferula helveola</name>
    <dbReference type="NCBI Taxonomy" id="490095"/>
    <lineage>
        <taxon>Bacteria</taxon>
        <taxon>Pseudomonadati</taxon>
        <taxon>Verrucomicrobiota</taxon>
        <taxon>Verrucomicrobiia</taxon>
        <taxon>Verrucomicrobiales</taxon>
        <taxon>Verrucomicrobiaceae</taxon>
        <taxon>Haloferula</taxon>
    </lineage>
</organism>
<protein>
    <submittedName>
        <fullName evidence="7">DNA-directed RNA polymerase sigma-70 factor</fullName>
    </submittedName>
</protein>
<sequence>MQNDEFAREITGSQQRLFGYIFSLLGDEAASWDVLQETNLVLWRKQADFRAGSNFGAWASTVARFQVLAYLRDRSRDKTSVLTAEVLEALAAEAELADGQFDGRRDALRDCLAHLNGSERSLIRRFYHERHSTQSIAEESGGNPNSVKQALFRVRRKLAHCIDQRLAT</sequence>
<evidence type="ECO:0000259" key="6">
    <source>
        <dbReference type="Pfam" id="PF08281"/>
    </source>
</evidence>
<dbReference type="InterPro" id="IPR036388">
    <property type="entry name" value="WH-like_DNA-bd_sf"/>
</dbReference>
<keyword evidence="8" id="KW-1185">Reference proteome</keyword>
<keyword evidence="4" id="KW-0804">Transcription</keyword>
<dbReference type="NCBIfam" id="TIGR02989">
    <property type="entry name" value="Sig-70_gvs1"/>
    <property type="match status" value="1"/>
</dbReference>
<evidence type="ECO:0000256" key="2">
    <source>
        <dbReference type="ARBA" id="ARBA00023015"/>
    </source>
</evidence>
<keyword evidence="2" id="KW-0805">Transcription regulation</keyword>
<keyword evidence="7" id="KW-0240">DNA-directed RNA polymerase</keyword>
<dbReference type="InterPro" id="IPR013325">
    <property type="entry name" value="RNA_pol_sigma_r2"/>
</dbReference>
<evidence type="ECO:0000256" key="1">
    <source>
        <dbReference type="ARBA" id="ARBA00010641"/>
    </source>
</evidence>
<dbReference type="Gene3D" id="1.10.10.10">
    <property type="entry name" value="Winged helix-like DNA-binding domain superfamily/Winged helix DNA-binding domain"/>
    <property type="match status" value="1"/>
</dbReference>
<feature type="domain" description="RNA polymerase sigma-70 region 2" evidence="5">
    <location>
        <begin position="14"/>
        <end position="76"/>
    </location>
</feature>
<dbReference type="Gene3D" id="1.10.1740.10">
    <property type="match status" value="1"/>
</dbReference>
<dbReference type="InterPro" id="IPR013324">
    <property type="entry name" value="RNA_pol_sigma_r3/r4-like"/>
</dbReference>
<dbReference type="GO" id="GO:0000428">
    <property type="term" value="C:DNA-directed RNA polymerase complex"/>
    <property type="evidence" value="ECO:0007669"/>
    <property type="project" value="UniProtKB-KW"/>
</dbReference>
<dbReference type="Pfam" id="PF08281">
    <property type="entry name" value="Sigma70_r4_2"/>
    <property type="match status" value="1"/>
</dbReference>
<dbReference type="EMBL" id="AP024702">
    <property type="protein sequence ID" value="BCX46564.1"/>
    <property type="molecule type" value="Genomic_DNA"/>
</dbReference>